<dbReference type="Proteomes" id="UP000005225">
    <property type="component" value="Unassembled WGS sequence"/>
</dbReference>
<comment type="similarity">
    <text evidence="1">Belongs to the GAGE family.</text>
</comment>
<dbReference type="FunCoup" id="H0XN00">
    <property type="interactions" value="86"/>
</dbReference>
<dbReference type="PANTHER" id="PTHR14047:SF11">
    <property type="entry name" value="P ANTIGEN FAMILY MEMBER 4"/>
    <property type="match status" value="1"/>
</dbReference>
<dbReference type="EMBL" id="AAQR03155172">
    <property type="status" value="NOT_ANNOTATED_CDS"/>
    <property type="molecule type" value="Genomic_DNA"/>
</dbReference>
<feature type="compositionally biased region" description="Basic and acidic residues" evidence="2">
    <location>
        <begin position="75"/>
        <end position="87"/>
    </location>
</feature>
<dbReference type="InterPro" id="IPR008625">
    <property type="entry name" value="GAGE_fam"/>
</dbReference>
<reference evidence="4" key="2">
    <citation type="submission" date="2025-08" db="UniProtKB">
        <authorList>
            <consortium name="Ensembl"/>
        </authorList>
    </citation>
    <scope>IDENTIFICATION</scope>
</reference>
<sequence length="105" mass="11197">MSACVRSRSRSRGRGDEEESSSSVETVAAQKPTEYQEPSTVSQEIDPGQEREEGISVDEGTEGKPQEMGLGMEKTGAERGDGPDVEGKTLPNVERSSIPGAGDRQ</sequence>
<evidence type="ECO:0000259" key="3">
    <source>
        <dbReference type="SMART" id="SM01379"/>
    </source>
</evidence>
<evidence type="ECO:0000313" key="5">
    <source>
        <dbReference type="Proteomes" id="UP000005225"/>
    </source>
</evidence>
<dbReference type="SMART" id="SM01379">
    <property type="entry name" value="GAGE"/>
    <property type="match status" value="1"/>
</dbReference>
<evidence type="ECO:0000313" key="4">
    <source>
        <dbReference type="Ensembl" id="ENSOGAP00000017491.1"/>
    </source>
</evidence>
<feature type="domain" description="GAGE" evidence="3">
    <location>
        <begin position="1"/>
        <end position="105"/>
    </location>
</feature>
<dbReference type="eggNOG" id="ENOG502TF3A">
    <property type="taxonomic scope" value="Eukaryota"/>
</dbReference>
<reference evidence="4" key="3">
    <citation type="submission" date="2025-09" db="UniProtKB">
        <authorList>
            <consortium name="Ensembl"/>
        </authorList>
    </citation>
    <scope>IDENTIFICATION</scope>
</reference>
<name>H0XN00_OTOGA</name>
<reference evidence="5" key="1">
    <citation type="submission" date="2011-03" db="EMBL/GenBank/DDBJ databases">
        <title>Version 3 of the genome sequence of Otolemur garnettii (Bushbaby).</title>
        <authorList>
            <consortium name="The Broad Institute Genome Sequencing Platform"/>
            <person name="Di Palma F."/>
            <person name="Johnson J."/>
            <person name="Lander E.S."/>
            <person name="Lindblad-Toh K."/>
            <person name="Jaffe D.B."/>
            <person name="Gnerre S."/>
            <person name="MacCallum I."/>
            <person name="Przybylski D."/>
            <person name="Ribeiro F.J."/>
            <person name="Burton J.N."/>
            <person name="Walker B.J."/>
            <person name="Sharpe T."/>
            <person name="Hall G."/>
        </authorList>
    </citation>
    <scope>NUCLEOTIDE SEQUENCE [LARGE SCALE GENOMIC DNA]</scope>
</reference>
<dbReference type="InterPro" id="IPR031320">
    <property type="entry name" value="GAGE"/>
</dbReference>
<evidence type="ECO:0000256" key="1">
    <source>
        <dbReference type="ARBA" id="ARBA00007043"/>
    </source>
</evidence>
<dbReference type="PANTHER" id="PTHR14047">
    <property type="entry name" value="P ANTIGEN FAMILY MEMBER 5-RELATED"/>
    <property type="match status" value="1"/>
</dbReference>
<organism evidence="4 5">
    <name type="scientific">Otolemur garnettii</name>
    <name type="common">Small-eared galago</name>
    <name type="synonym">Garnett's greater bushbaby</name>
    <dbReference type="NCBI Taxonomy" id="30611"/>
    <lineage>
        <taxon>Eukaryota</taxon>
        <taxon>Metazoa</taxon>
        <taxon>Chordata</taxon>
        <taxon>Craniata</taxon>
        <taxon>Vertebrata</taxon>
        <taxon>Euteleostomi</taxon>
        <taxon>Mammalia</taxon>
        <taxon>Eutheria</taxon>
        <taxon>Euarchontoglires</taxon>
        <taxon>Primates</taxon>
        <taxon>Strepsirrhini</taxon>
        <taxon>Lorisiformes</taxon>
        <taxon>Galagidae</taxon>
        <taxon>Otolemur</taxon>
    </lineage>
</organism>
<dbReference type="Ensembl" id="ENSOGAT00000034461.1">
    <property type="protein sequence ID" value="ENSOGAP00000017491.1"/>
    <property type="gene ID" value="ENSOGAG00000031230.1"/>
</dbReference>
<dbReference type="AlphaFoldDB" id="H0XN00"/>
<dbReference type="GeneTree" id="ENSGT00940000169958"/>
<dbReference type="Pfam" id="PF05831">
    <property type="entry name" value="GAGE"/>
    <property type="match status" value="1"/>
</dbReference>
<feature type="region of interest" description="Disordered" evidence="2">
    <location>
        <begin position="1"/>
        <end position="105"/>
    </location>
</feature>
<proteinExistence type="inferred from homology"/>
<accession>H0XN00</accession>
<dbReference type="HOGENOM" id="CLU_150116_1_0_1"/>
<evidence type="ECO:0000256" key="2">
    <source>
        <dbReference type="SAM" id="MobiDB-lite"/>
    </source>
</evidence>
<keyword evidence="5" id="KW-1185">Reference proteome</keyword>
<dbReference type="OMA" id="FMAPRES"/>
<protein>
    <recommendedName>
        <fullName evidence="3">GAGE domain-containing protein</fullName>
    </recommendedName>
</protein>
<dbReference type="InParanoid" id="H0XN00"/>